<keyword evidence="1" id="KW-0732">Signal</keyword>
<feature type="chain" id="PRO_5047104006" evidence="1">
    <location>
        <begin position="26"/>
        <end position="140"/>
    </location>
</feature>
<dbReference type="Proteomes" id="UP001469553">
    <property type="component" value="Unassembled WGS sequence"/>
</dbReference>
<sequence>MSKIVYSLCIYFVFFQFFPFRVCHSQSSVSILLCVSLFSPQTTMSSTNIIIHGKSCLSTWQNYLSFSFTVLDPAMDGELHLNYINKDPGTNYESQTAQLKPYDNIAQLSKTQPYSLSSPTAVTGCIVEAMCVNVFISLAE</sequence>
<proteinExistence type="predicted"/>
<evidence type="ECO:0000256" key="1">
    <source>
        <dbReference type="SAM" id="SignalP"/>
    </source>
</evidence>
<evidence type="ECO:0000313" key="3">
    <source>
        <dbReference type="Proteomes" id="UP001469553"/>
    </source>
</evidence>
<reference evidence="2 3" key="1">
    <citation type="submission" date="2021-06" db="EMBL/GenBank/DDBJ databases">
        <authorList>
            <person name="Palmer J.M."/>
        </authorList>
    </citation>
    <scope>NUCLEOTIDE SEQUENCE [LARGE SCALE GENOMIC DNA]</scope>
    <source>
        <strain evidence="2 3">AS_MEX2019</strain>
        <tissue evidence="2">Muscle</tissue>
    </source>
</reference>
<feature type="signal peptide" evidence="1">
    <location>
        <begin position="1"/>
        <end position="25"/>
    </location>
</feature>
<accession>A0ABV0Y1H6</accession>
<organism evidence="2 3">
    <name type="scientific">Ameca splendens</name>
    <dbReference type="NCBI Taxonomy" id="208324"/>
    <lineage>
        <taxon>Eukaryota</taxon>
        <taxon>Metazoa</taxon>
        <taxon>Chordata</taxon>
        <taxon>Craniata</taxon>
        <taxon>Vertebrata</taxon>
        <taxon>Euteleostomi</taxon>
        <taxon>Actinopterygii</taxon>
        <taxon>Neopterygii</taxon>
        <taxon>Teleostei</taxon>
        <taxon>Neoteleostei</taxon>
        <taxon>Acanthomorphata</taxon>
        <taxon>Ovalentaria</taxon>
        <taxon>Atherinomorphae</taxon>
        <taxon>Cyprinodontiformes</taxon>
        <taxon>Goodeidae</taxon>
        <taxon>Ameca</taxon>
    </lineage>
</organism>
<gene>
    <name evidence="2" type="ORF">AMECASPLE_014547</name>
</gene>
<dbReference type="EMBL" id="JAHRIP010019802">
    <property type="protein sequence ID" value="MEQ2287623.1"/>
    <property type="molecule type" value="Genomic_DNA"/>
</dbReference>
<keyword evidence="3" id="KW-1185">Reference proteome</keyword>
<comment type="caution">
    <text evidence="2">The sequence shown here is derived from an EMBL/GenBank/DDBJ whole genome shotgun (WGS) entry which is preliminary data.</text>
</comment>
<evidence type="ECO:0000313" key="2">
    <source>
        <dbReference type="EMBL" id="MEQ2287623.1"/>
    </source>
</evidence>
<name>A0ABV0Y1H6_9TELE</name>
<protein>
    <submittedName>
        <fullName evidence="2">Uncharacterized protein</fullName>
    </submittedName>
</protein>